<feature type="transmembrane region" description="Helical" evidence="5">
    <location>
        <begin position="182"/>
        <end position="203"/>
    </location>
</feature>
<feature type="transmembrane region" description="Helical" evidence="5">
    <location>
        <begin position="248"/>
        <end position="266"/>
    </location>
</feature>
<dbReference type="AlphaFoldDB" id="A0AAV3T978"/>
<dbReference type="PANTHER" id="PTHR11040:SF70">
    <property type="entry name" value="OS05G0316100 PROTEIN"/>
    <property type="match status" value="1"/>
</dbReference>
<feature type="transmembrane region" description="Helical" evidence="5">
    <location>
        <begin position="109"/>
        <end position="130"/>
    </location>
</feature>
<reference evidence="6 7" key="1">
    <citation type="journal article" date="2019" name="Int. J. Syst. Evol. Microbiol.">
        <title>The Global Catalogue of Microorganisms (GCM) 10K type strain sequencing project: providing services to taxonomists for standard genome sequencing and annotation.</title>
        <authorList>
            <consortium name="The Broad Institute Genomics Platform"/>
            <consortium name="The Broad Institute Genome Sequencing Center for Infectious Disease"/>
            <person name="Wu L."/>
            <person name="Ma J."/>
        </authorList>
    </citation>
    <scope>NUCLEOTIDE SEQUENCE [LARGE SCALE GENOMIC DNA]</scope>
    <source>
        <strain evidence="6 7">JCM 16328</strain>
    </source>
</reference>
<name>A0AAV3T978_9EURY</name>
<feature type="transmembrane region" description="Helical" evidence="5">
    <location>
        <begin position="209"/>
        <end position="227"/>
    </location>
</feature>
<comment type="caution">
    <text evidence="6">The sequence shown here is derived from an EMBL/GenBank/DDBJ whole genome shotgun (WGS) entry which is preliminary data.</text>
</comment>
<proteinExistence type="predicted"/>
<keyword evidence="4 5" id="KW-0472">Membrane</keyword>
<feature type="transmembrane region" description="Helical" evidence="5">
    <location>
        <begin position="6"/>
        <end position="31"/>
    </location>
</feature>
<evidence type="ECO:0000313" key="6">
    <source>
        <dbReference type="EMBL" id="GAA0671242.1"/>
    </source>
</evidence>
<accession>A0AAV3T978</accession>
<evidence type="ECO:0000256" key="2">
    <source>
        <dbReference type="ARBA" id="ARBA00022692"/>
    </source>
</evidence>
<comment type="subcellular location">
    <subcellularLocation>
        <location evidence="1">Membrane</location>
        <topology evidence="1">Multi-pass membrane protein</topology>
    </subcellularLocation>
</comment>
<evidence type="ECO:0000256" key="5">
    <source>
        <dbReference type="SAM" id="Phobius"/>
    </source>
</evidence>
<feature type="transmembrane region" description="Helical" evidence="5">
    <location>
        <begin position="136"/>
        <end position="161"/>
    </location>
</feature>
<dbReference type="GO" id="GO:0005385">
    <property type="term" value="F:zinc ion transmembrane transporter activity"/>
    <property type="evidence" value="ECO:0007669"/>
    <property type="project" value="TreeGrafter"/>
</dbReference>
<gene>
    <name evidence="6" type="ORF">GCM10009020_17030</name>
</gene>
<dbReference type="RefSeq" id="WP_343773565.1">
    <property type="nucleotide sequence ID" value="NZ_BAAADV010000003.1"/>
</dbReference>
<dbReference type="PANTHER" id="PTHR11040">
    <property type="entry name" value="ZINC/IRON TRANSPORTER"/>
    <property type="match status" value="1"/>
</dbReference>
<keyword evidence="7" id="KW-1185">Reference proteome</keyword>
<keyword evidence="2 5" id="KW-0812">Transmembrane</keyword>
<dbReference type="InterPro" id="IPR003689">
    <property type="entry name" value="ZIP"/>
</dbReference>
<feature type="transmembrane region" description="Helical" evidence="5">
    <location>
        <begin position="38"/>
        <end position="59"/>
    </location>
</feature>
<dbReference type="EMBL" id="BAAADV010000003">
    <property type="protein sequence ID" value="GAA0671242.1"/>
    <property type="molecule type" value="Genomic_DNA"/>
</dbReference>
<dbReference type="GO" id="GO:0016020">
    <property type="term" value="C:membrane"/>
    <property type="evidence" value="ECO:0007669"/>
    <property type="project" value="UniProtKB-SubCell"/>
</dbReference>
<organism evidence="6 7">
    <name type="scientific">Natronoarchaeum mannanilyticum</name>
    <dbReference type="NCBI Taxonomy" id="926360"/>
    <lineage>
        <taxon>Archaea</taxon>
        <taxon>Methanobacteriati</taxon>
        <taxon>Methanobacteriota</taxon>
        <taxon>Stenosarchaea group</taxon>
        <taxon>Halobacteria</taxon>
        <taxon>Halobacteriales</taxon>
        <taxon>Natronoarchaeaceae</taxon>
    </lineage>
</organism>
<feature type="transmembrane region" description="Helical" evidence="5">
    <location>
        <begin position="71"/>
        <end position="89"/>
    </location>
</feature>
<evidence type="ECO:0000256" key="1">
    <source>
        <dbReference type="ARBA" id="ARBA00004141"/>
    </source>
</evidence>
<evidence type="ECO:0000313" key="7">
    <source>
        <dbReference type="Proteomes" id="UP001500420"/>
    </source>
</evidence>
<sequence>MVSLTNLGVVFGAGLLTALATGLGVAPFFVADELSDRLTVALWGLAAGIMFAASAFGLVPEGLAAGTVPQVAAGLVGGALLIVAADRVLSNHEFDPGEFAAADFRKMVLIVGALTVHSFPEGVAIGVAFADLGVDVGGATAAAGIPALAVFMTLAISIQNVPEGLAIAIPLRTYGVGKWRAVWWAVFSSLPQPIAAVIAYYFVVVARRILPYGFGFAAGAMVFLVVHDLIPEGLDRGRDLPGGGRRELAAGLAVGVGTMIAMLVALG</sequence>
<dbReference type="Pfam" id="PF02535">
    <property type="entry name" value="Zip"/>
    <property type="match status" value="1"/>
</dbReference>
<evidence type="ECO:0000256" key="4">
    <source>
        <dbReference type="ARBA" id="ARBA00023136"/>
    </source>
</evidence>
<keyword evidence="3 5" id="KW-1133">Transmembrane helix</keyword>
<dbReference type="Proteomes" id="UP001500420">
    <property type="component" value="Unassembled WGS sequence"/>
</dbReference>
<evidence type="ECO:0000256" key="3">
    <source>
        <dbReference type="ARBA" id="ARBA00022989"/>
    </source>
</evidence>
<protein>
    <submittedName>
        <fullName evidence="6">ZIP family metal transporter</fullName>
    </submittedName>
</protein>